<dbReference type="HOGENOM" id="CLU_2990725_0_0_6"/>
<dbReference type="EMBL" id="CP002824">
    <property type="protein sequence ID" value="AEG99331.1"/>
    <property type="molecule type" value="Genomic_DNA"/>
</dbReference>
<accession>A0A0H3FXR1</accession>
<proteinExistence type="predicted"/>
<keyword evidence="2" id="KW-1185">Reference proteome</keyword>
<dbReference type="AlphaFoldDB" id="A0A0H3FXR1"/>
<organism evidence="1 2">
    <name type="scientific">Klebsiella aerogenes (strain ATCC 13048 / DSM 30053 / CCUG 1429 / JCM 1235 / KCTC 2190 / NBRC 13534 / NCIMB 10102 / NCTC 10006 / CDC 819-56)</name>
    <name type="common">Enterobacter aerogenes</name>
    <dbReference type="NCBI Taxonomy" id="1028307"/>
    <lineage>
        <taxon>Bacteria</taxon>
        <taxon>Pseudomonadati</taxon>
        <taxon>Pseudomonadota</taxon>
        <taxon>Gammaproteobacteria</taxon>
        <taxon>Enterobacterales</taxon>
        <taxon>Enterobacteriaceae</taxon>
        <taxon>Klebsiella/Raoultella group</taxon>
        <taxon>Klebsiella</taxon>
    </lineage>
</organism>
<dbReference type="RefSeq" id="WP_015705851.1">
    <property type="nucleotide sequence ID" value="NC_015663.1"/>
</dbReference>
<sequence length="59" mass="7013">MSEDNYLCPEWAKKGANIPHDWKKYVSEEVMAIWEDFSVNQRMALGRCFEDIASLEEWD</sequence>
<reference evidence="1 2" key="1">
    <citation type="journal article" date="2012" name="J. Bacteriol.">
        <title>Complete genome sequence of Enterobacter aerogenes KCTC 2190.</title>
        <authorList>
            <person name="Shin S.H."/>
            <person name="Kim S."/>
            <person name="Kim J.Y."/>
            <person name="Lee S."/>
            <person name="Um Y."/>
            <person name="Oh M.K."/>
            <person name="Kim Y.R."/>
            <person name="Lee J."/>
            <person name="Yang K.S."/>
        </authorList>
    </citation>
    <scope>NUCLEOTIDE SEQUENCE [LARGE SCALE GENOMIC DNA]</scope>
    <source>
        <strain evidence="1 2">KCTC 2190</strain>
    </source>
</reference>
<evidence type="ECO:0000313" key="2">
    <source>
        <dbReference type="Proteomes" id="UP000008881"/>
    </source>
</evidence>
<protein>
    <submittedName>
        <fullName evidence="1">Uncharacterized protein</fullName>
    </submittedName>
</protein>
<name>A0A0H3FXR1_KLEAK</name>
<dbReference type="Proteomes" id="UP000008881">
    <property type="component" value="Chromosome"/>
</dbReference>
<dbReference type="KEGG" id="eae:EAE_22160"/>
<evidence type="ECO:0000313" key="1">
    <source>
        <dbReference type="EMBL" id="AEG99331.1"/>
    </source>
</evidence>
<gene>
    <name evidence="1" type="ordered locus">EAE_22160</name>
</gene>
<dbReference type="GeneID" id="93312604"/>